<dbReference type="Proteomes" id="UP000002384">
    <property type="component" value="Chromosome"/>
</dbReference>
<dbReference type="STRING" id="65393.PCC7424_4241"/>
<feature type="domain" description="FAS1" evidence="1">
    <location>
        <begin position="1"/>
        <end position="131"/>
    </location>
</feature>
<keyword evidence="3" id="KW-1185">Reference proteome</keyword>
<dbReference type="Pfam" id="PF02469">
    <property type="entry name" value="Fasciclin"/>
    <property type="match status" value="1"/>
</dbReference>
<dbReference type="KEGG" id="cyc:PCC7424_4241"/>
<dbReference type="InterPro" id="IPR050904">
    <property type="entry name" value="Adhesion/Biosynth-related"/>
</dbReference>
<dbReference type="RefSeq" id="WP_015956196.1">
    <property type="nucleotide sequence ID" value="NC_011729.1"/>
</dbReference>
<name>B7K6R2_GLOC7</name>
<dbReference type="PROSITE" id="PS50213">
    <property type="entry name" value="FAS1"/>
    <property type="match status" value="1"/>
</dbReference>
<protein>
    <submittedName>
        <fullName evidence="2">Beta-Ig-H3/fasciclin</fullName>
    </submittedName>
</protein>
<dbReference type="SUPFAM" id="SSF82153">
    <property type="entry name" value="FAS1 domain"/>
    <property type="match status" value="1"/>
</dbReference>
<dbReference type="PANTHER" id="PTHR10900:SF77">
    <property type="entry name" value="FI19380P1"/>
    <property type="match status" value="1"/>
</dbReference>
<evidence type="ECO:0000313" key="3">
    <source>
        <dbReference type="Proteomes" id="UP000002384"/>
    </source>
</evidence>
<dbReference type="InterPro" id="IPR000782">
    <property type="entry name" value="FAS1_domain"/>
</dbReference>
<dbReference type="eggNOG" id="COG2335">
    <property type="taxonomic scope" value="Bacteria"/>
</dbReference>
<dbReference type="FunFam" id="2.30.180.10:FF:000014">
    <property type="entry name" value="Stabilin 1"/>
    <property type="match status" value="1"/>
</dbReference>
<reference evidence="3" key="1">
    <citation type="journal article" date="2011" name="MBio">
        <title>Novel metabolic attributes of the genus Cyanothece, comprising a group of unicellular nitrogen-fixing Cyanobacteria.</title>
        <authorList>
            <person name="Bandyopadhyay A."/>
            <person name="Elvitigala T."/>
            <person name="Welsh E."/>
            <person name="Stockel J."/>
            <person name="Liberton M."/>
            <person name="Min H."/>
            <person name="Sherman L.A."/>
            <person name="Pakrasi H.B."/>
        </authorList>
    </citation>
    <scope>NUCLEOTIDE SEQUENCE [LARGE SCALE GENOMIC DNA]</scope>
    <source>
        <strain evidence="3">PCC 7424</strain>
    </source>
</reference>
<dbReference type="AlphaFoldDB" id="B7K6R2"/>
<dbReference type="InterPro" id="IPR036378">
    <property type="entry name" value="FAS1_dom_sf"/>
</dbReference>
<gene>
    <name evidence="2" type="ordered locus">PCC7424_4241</name>
</gene>
<evidence type="ECO:0000313" key="2">
    <source>
        <dbReference type="EMBL" id="ACK72611.1"/>
    </source>
</evidence>
<dbReference type="HOGENOM" id="CLU_031281_4_2_3"/>
<dbReference type="SMART" id="SM00554">
    <property type="entry name" value="FAS1"/>
    <property type="match status" value="1"/>
</dbReference>
<dbReference type="PANTHER" id="PTHR10900">
    <property type="entry name" value="PERIOSTIN-RELATED"/>
    <property type="match status" value="1"/>
</dbReference>
<dbReference type="OrthoDB" id="9800666at2"/>
<evidence type="ECO:0000259" key="1">
    <source>
        <dbReference type="PROSITE" id="PS50213"/>
    </source>
</evidence>
<proteinExistence type="predicted"/>
<dbReference type="GO" id="GO:0005615">
    <property type="term" value="C:extracellular space"/>
    <property type="evidence" value="ECO:0007669"/>
    <property type="project" value="TreeGrafter"/>
</dbReference>
<organism evidence="2 3">
    <name type="scientific">Gloeothece citriformis (strain PCC 7424)</name>
    <name type="common">Cyanothece sp. (strain PCC 7424)</name>
    <dbReference type="NCBI Taxonomy" id="65393"/>
    <lineage>
        <taxon>Bacteria</taxon>
        <taxon>Bacillati</taxon>
        <taxon>Cyanobacteriota</taxon>
        <taxon>Cyanophyceae</taxon>
        <taxon>Oscillatoriophycideae</taxon>
        <taxon>Chroococcales</taxon>
        <taxon>Aphanothecaceae</taxon>
        <taxon>Gloeothece</taxon>
        <taxon>Gloeothece citriformis</taxon>
    </lineage>
</organism>
<dbReference type="Gene3D" id="2.30.180.10">
    <property type="entry name" value="FAS1 domain"/>
    <property type="match status" value="1"/>
</dbReference>
<accession>B7K6R2</accession>
<dbReference type="EMBL" id="CP001291">
    <property type="protein sequence ID" value="ACK72611.1"/>
    <property type="molecule type" value="Genomic_DNA"/>
</dbReference>
<sequence length="139" mass="15707">MSDIIENLKQAKNLSRFLEGLELTRLTETLHTQETYTIFAPVNEAFINIPDQTLKALFESLPLLKRVMTYHIGFGDIRKEDLLQIDEVTTMEGSVIAVEKSSDQIRLNNANLLTSDIISDNGVIHLIDQVLIPTLVLQE</sequence>